<dbReference type="Gene3D" id="3.30.160.60">
    <property type="entry name" value="Classic Zinc Finger"/>
    <property type="match status" value="10"/>
</dbReference>
<keyword evidence="3" id="KW-0479">Metal-binding</keyword>
<reference evidence="11" key="1">
    <citation type="journal article" date="2023" name="Front. Mar. Sci.">
        <title>A new Merluccius polli reference genome to investigate the effects of global change in West African waters.</title>
        <authorList>
            <person name="Mateo J.L."/>
            <person name="Blanco-Fernandez C."/>
            <person name="Garcia-Vazquez E."/>
            <person name="Machado-Schiaffino G."/>
        </authorList>
    </citation>
    <scope>NUCLEOTIDE SEQUENCE</scope>
    <source>
        <strain evidence="11">C29</strain>
        <tissue evidence="11">Fin</tissue>
    </source>
</reference>
<protein>
    <submittedName>
        <fullName evidence="11">Zinc finger protein 91</fullName>
    </submittedName>
</protein>
<feature type="domain" description="C2H2-type" evidence="10">
    <location>
        <begin position="690"/>
        <end position="717"/>
    </location>
</feature>
<evidence type="ECO:0000256" key="1">
    <source>
        <dbReference type="ARBA" id="ARBA00004123"/>
    </source>
</evidence>
<evidence type="ECO:0000256" key="4">
    <source>
        <dbReference type="ARBA" id="ARBA00022737"/>
    </source>
</evidence>
<sequence>MFQFPGDRLFCCQDCGEDFQEEEAYLDHLHQHSQENCLHVAKGDGQKNNSFVQSNDLNQNNSMTTKQHVYECAECGKSYGVIGHFLNHQRSHKQAPKSVFHELEQLKKKSFQCETCGRSYSRASALDAHRRCHEGNLIRSRNQAAADAFRNDDPVVESEHTETEANEPPENLFKCSCGKAFPASSRLKTHQRFSRNTQCTPELVKEVKDKPKKLFHCSECKKDFNRHIALVQHQRWHANSGEAAKKFPCEECGKVFMTLTFYYKHQRLVHCCETPAKSFLHQVCQLQKKGFECKDCGLKFSRASALQSHQLQHTDIFKDTEKEAQKPSTSLPQHFITEGKEEETNQLAAIEVDLTDHLDQGVDSTHHYDSDQDIDLQDSFRNSMTEVSYVIDSDEDAEGYETGDFNVEVISDSESEEEHSRDLNPDLELLCESDQEIKEELETEGEVSPTSLVLKPGIDLKIVQIDFEQMEQPSTPDVFDEDNKSALEKFDCPECPRWFSSASSLRAHKMWHGVHRKKRWTVGQHETNSRVKHHQHIQKHKDEKTYKSVPDQADGLEKKSFFCKDCGKWFSRMSSFISHQQNHPKRKPYPCPDCNLSYSHASGLYNHRKNCQAQIKEIDQASFSEKVFNPKKTLLGPKIYHCEQCGKGFWSLGAYSHHKQSPTLCLDLRPRKSPTSWKSVLGRPRSTRKVACPVCGSKFRHSGIMKSHMRKHEDGNHKCELCSKSFRLFSSLLRHQVVHTAHLIPPPSKSFQHQVEQFHMRSHGYDTGYSPSSPKSTVTIEALQCPTCLAHFNNKSSLRAHQKLCIKRDTQGLDNVIRPSENKLKCPSCSATFDSAVTFQDHIRDCRKISRNGDAEVKRKRVTEGESNTSKKEVGVGEHKLENYTASSKVKRSGTSDLKYKCKECERSFSVVGALNFHKRIHLQGHKSNAKTNLPPSVTHKKQDEQSKKPFYCSECGRRFSSNSALGTHKRWHTDKKFAGSLIKDDKTDIVSNRKVDEGPYNCTKCGKRFFYLCVLRRHQLYYPPCQTKAEPMYKGNSKKSAPEFSCPQCNRSFVRGSLLAAHYEHQHSKKHQHRKKSTELVQGKSQIVSAARIGKPLDATSSILKSKHQCPHCIMSFTKARGLRAHKWQAHSQSKKASISIKLSKDSISLSCKNGKKEDISVLKISHPLASKPKVARKRPSIGRRRKKGRSGLPPLKSIPCLDCGKRYSSAGALYNHKKVCFEFKTEIEEPKQEVQAPEPMAELPAALSRPSEYTVKCLFKCDKCGKSFSDRGALGSS</sequence>
<dbReference type="SMART" id="SM00355">
    <property type="entry name" value="ZnF_C2H2"/>
    <property type="match status" value="20"/>
</dbReference>
<evidence type="ECO:0000259" key="10">
    <source>
        <dbReference type="PROSITE" id="PS50157"/>
    </source>
</evidence>
<feature type="domain" description="C2H2-type" evidence="10">
    <location>
        <begin position="640"/>
        <end position="670"/>
    </location>
</feature>
<accession>A0AA47N733</accession>
<feature type="domain" description="C2H2-type" evidence="10">
    <location>
        <begin position="1001"/>
        <end position="1032"/>
    </location>
</feature>
<evidence type="ECO:0000256" key="9">
    <source>
        <dbReference type="SAM" id="MobiDB-lite"/>
    </source>
</evidence>
<feature type="domain" description="C2H2-type" evidence="10">
    <location>
        <begin position="111"/>
        <end position="138"/>
    </location>
</feature>
<dbReference type="PANTHER" id="PTHR24384">
    <property type="entry name" value="FINGER PUTATIVE TRANSCRIPTION FACTOR FAMILY-RELATED"/>
    <property type="match status" value="1"/>
</dbReference>
<keyword evidence="4" id="KW-0677">Repeat</keyword>
<feature type="domain" description="C2H2-type" evidence="10">
    <location>
        <begin position="173"/>
        <end position="201"/>
    </location>
</feature>
<dbReference type="InterPro" id="IPR036236">
    <property type="entry name" value="Znf_C2H2_sf"/>
</dbReference>
<dbReference type="Proteomes" id="UP001174136">
    <property type="component" value="Unassembled WGS sequence"/>
</dbReference>
<feature type="domain" description="C2H2-type" evidence="10">
    <location>
        <begin position="70"/>
        <end position="97"/>
    </location>
</feature>
<keyword evidence="5 8" id="KW-0863">Zinc-finger</keyword>
<dbReference type="FunFam" id="3.30.160.60:FF:000478">
    <property type="entry name" value="Zinc finger protein 133"/>
    <property type="match status" value="1"/>
</dbReference>
<evidence type="ECO:0000313" key="11">
    <source>
        <dbReference type="EMBL" id="KAK0152777.1"/>
    </source>
</evidence>
<comment type="caution">
    <text evidence="11">The sequence shown here is derived from an EMBL/GenBank/DDBJ whole genome shotgun (WGS) entry which is preliminary data.</text>
</comment>
<dbReference type="PROSITE" id="PS50157">
    <property type="entry name" value="ZINC_FINGER_C2H2_2"/>
    <property type="match status" value="18"/>
</dbReference>
<feature type="domain" description="C2H2-type" evidence="10">
    <location>
        <begin position="291"/>
        <end position="314"/>
    </location>
</feature>
<keyword evidence="7" id="KW-0539">Nucleus</keyword>
<keyword evidence="12" id="KW-1185">Reference proteome</keyword>
<feature type="compositionally biased region" description="Basic residues" evidence="9">
    <location>
        <begin position="530"/>
        <end position="539"/>
    </location>
</feature>
<dbReference type="Pfam" id="PF13912">
    <property type="entry name" value="zf-C2H2_6"/>
    <property type="match status" value="2"/>
</dbReference>
<comment type="similarity">
    <text evidence="2">Belongs to the krueppel C2H2-type zinc-finger protein family.</text>
</comment>
<dbReference type="GO" id="GO:0008270">
    <property type="term" value="F:zinc ion binding"/>
    <property type="evidence" value="ECO:0007669"/>
    <property type="project" value="UniProtKB-KW"/>
</dbReference>
<comment type="subcellular location">
    <subcellularLocation>
        <location evidence="1">Nucleus</location>
    </subcellularLocation>
</comment>
<feature type="domain" description="C2H2-type" evidence="10">
    <location>
        <begin position="490"/>
        <end position="520"/>
    </location>
</feature>
<dbReference type="GO" id="GO:0000978">
    <property type="term" value="F:RNA polymerase II cis-regulatory region sequence-specific DNA binding"/>
    <property type="evidence" value="ECO:0007669"/>
    <property type="project" value="TreeGrafter"/>
</dbReference>
<feature type="domain" description="C2H2-type" evidence="10">
    <location>
        <begin position="215"/>
        <end position="242"/>
    </location>
</feature>
<organism evidence="11 12">
    <name type="scientific">Merluccius polli</name>
    <name type="common">Benguela hake</name>
    <name type="synonym">Merluccius cadenati</name>
    <dbReference type="NCBI Taxonomy" id="89951"/>
    <lineage>
        <taxon>Eukaryota</taxon>
        <taxon>Metazoa</taxon>
        <taxon>Chordata</taxon>
        <taxon>Craniata</taxon>
        <taxon>Vertebrata</taxon>
        <taxon>Euteleostomi</taxon>
        <taxon>Actinopterygii</taxon>
        <taxon>Neopterygii</taxon>
        <taxon>Teleostei</taxon>
        <taxon>Neoteleostei</taxon>
        <taxon>Acanthomorphata</taxon>
        <taxon>Zeiogadaria</taxon>
        <taxon>Gadariae</taxon>
        <taxon>Gadiformes</taxon>
        <taxon>Gadoidei</taxon>
        <taxon>Merlucciidae</taxon>
        <taxon>Merluccius</taxon>
    </lineage>
</organism>
<feature type="region of interest" description="Disordered" evidence="9">
    <location>
        <begin position="525"/>
        <end position="546"/>
    </location>
</feature>
<evidence type="ECO:0000256" key="5">
    <source>
        <dbReference type="ARBA" id="ARBA00022771"/>
    </source>
</evidence>
<feature type="region of interest" description="Disordered" evidence="9">
    <location>
        <begin position="860"/>
        <end position="879"/>
    </location>
</feature>
<feature type="domain" description="C2H2-type" evidence="10">
    <location>
        <begin position="10"/>
        <end position="37"/>
    </location>
</feature>
<evidence type="ECO:0000256" key="7">
    <source>
        <dbReference type="ARBA" id="ARBA00023242"/>
    </source>
</evidence>
<evidence type="ECO:0000256" key="8">
    <source>
        <dbReference type="PROSITE-ProRule" id="PRU00042"/>
    </source>
</evidence>
<dbReference type="InterPro" id="IPR013087">
    <property type="entry name" value="Znf_C2H2_type"/>
</dbReference>
<feature type="region of interest" description="Disordered" evidence="9">
    <location>
        <begin position="1174"/>
        <end position="1195"/>
    </location>
</feature>
<dbReference type="PANTHER" id="PTHR24384:SF218">
    <property type="entry name" value="ZINC FINGER PROTEIN 502"/>
    <property type="match status" value="1"/>
</dbReference>
<feature type="domain" description="C2H2-type" evidence="10">
    <location>
        <begin position="951"/>
        <end position="978"/>
    </location>
</feature>
<feature type="compositionally biased region" description="Basic and acidic residues" evidence="9">
    <location>
        <begin position="869"/>
        <end position="879"/>
    </location>
</feature>
<proteinExistence type="inferred from homology"/>
<feature type="domain" description="C2H2-type" evidence="10">
    <location>
        <begin position="717"/>
        <end position="744"/>
    </location>
</feature>
<evidence type="ECO:0000256" key="6">
    <source>
        <dbReference type="ARBA" id="ARBA00022833"/>
    </source>
</evidence>
<name>A0AA47N733_MERPO</name>
<dbReference type="SUPFAM" id="SSF57667">
    <property type="entry name" value="beta-beta-alpha zinc fingers"/>
    <property type="match status" value="8"/>
</dbReference>
<dbReference type="AlphaFoldDB" id="A0AA47N733"/>
<dbReference type="GO" id="GO:0000981">
    <property type="term" value="F:DNA-binding transcription factor activity, RNA polymerase II-specific"/>
    <property type="evidence" value="ECO:0007669"/>
    <property type="project" value="TreeGrafter"/>
</dbReference>
<dbReference type="InterPro" id="IPR050752">
    <property type="entry name" value="C2H2-ZF_domain"/>
</dbReference>
<evidence type="ECO:0000256" key="2">
    <source>
        <dbReference type="ARBA" id="ARBA00006991"/>
    </source>
</evidence>
<feature type="domain" description="C2H2-type" evidence="10">
    <location>
        <begin position="247"/>
        <end position="275"/>
    </location>
</feature>
<feature type="domain" description="C2H2-type" evidence="10">
    <location>
        <begin position="1045"/>
        <end position="1073"/>
    </location>
</feature>
<evidence type="ECO:0000313" key="12">
    <source>
        <dbReference type="Proteomes" id="UP001174136"/>
    </source>
</evidence>
<feature type="domain" description="C2H2-type" evidence="10">
    <location>
        <begin position="1109"/>
        <end position="1137"/>
    </location>
</feature>
<dbReference type="GO" id="GO:0005634">
    <property type="term" value="C:nucleus"/>
    <property type="evidence" value="ECO:0007669"/>
    <property type="project" value="UniProtKB-SubCell"/>
</dbReference>
<dbReference type="Pfam" id="PF00096">
    <property type="entry name" value="zf-C2H2"/>
    <property type="match status" value="6"/>
</dbReference>
<feature type="domain" description="C2H2-type" evidence="10">
    <location>
        <begin position="900"/>
        <end position="922"/>
    </location>
</feature>
<dbReference type="EMBL" id="JAOPHQ010000895">
    <property type="protein sequence ID" value="KAK0152777.1"/>
    <property type="molecule type" value="Genomic_DNA"/>
</dbReference>
<gene>
    <name evidence="11" type="primary">ZNF91_8</name>
    <name evidence="11" type="ORF">N1851_005690</name>
</gene>
<keyword evidence="6" id="KW-0862">Zinc</keyword>
<feature type="domain" description="C2H2-type" evidence="10">
    <location>
        <begin position="1261"/>
        <end position="1279"/>
    </location>
</feature>
<dbReference type="PROSITE" id="PS00028">
    <property type="entry name" value="ZINC_FINGER_C2H2_1"/>
    <property type="match status" value="14"/>
</dbReference>
<feature type="domain" description="C2H2-type" evidence="10">
    <location>
        <begin position="561"/>
        <end position="588"/>
    </location>
</feature>
<evidence type="ECO:0000256" key="3">
    <source>
        <dbReference type="ARBA" id="ARBA00022723"/>
    </source>
</evidence>
<feature type="compositionally biased region" description="Basic residues" evidence="9">
    <location>
        <begin position="1175"/>
        <end position="1191"/>
    </location>
</feature>